<protein>
    <submittedName>
        <fullName evidence="1">Uncharacterized protein</fullName>
    </submittedName>
</protein>
<name>A0A840IHI8_9ACTN</name>
<sequence length="60" mass="6611">MPSFISVIGRLFESNTRPEPVHFHSGGDGRAIVCHNAACGSPRLDLRDARALRHEDGDLR</sequence>
<dbReference type="EMBL" id="JACHNU010000005">
    <property type="protein sequence ID" value="MBB4663785.1"/>
    <property type="molecule type" value="Genomic_DNA"/>
</dbReference>
<accession>A0A840IHI8</accession>
<proteinExistence type="predicted"/>
<keyword evidence="2" id="KW-1185">Reference proteome</keyword>
<comment type="caution">
    <text evidence="1">The sequence shown here is derived from an EMBL/GenBank/DDBJ whole genome shotgun (WGS) entry which is preliminary data.</text>
</comment>
<dbReference type="RefSeq" id="WP_183343515.1">
    <property type="nucleotide sequence ID" value="NZ_JACHNU010000005.1"/>
</dbReference>
<dbReference type="AlphaFoldDB" id="A0A840IHI8"/>
<evidence type="ECO:0000313" key="2">
    <source>
        <dbReference type="Proteomes" id="UP000585272"/>
    </source>
</evidence>
<organism evidence="1 2">
    <name type="scientific">Conexibacter arvalis</name>
    <dbReference type="NCBI Taxonomy" id="912552"/>
    <lineage>
        <taxon>Bacteria</taxon>
        <taxon>Bacillati</taxon>
        <taxon>Actinomycetota</taxon>
        <taxon>Thermoleophilia</taxon>
        <taxon>Solirubrobacterales</taxon>
        <taxon>Conexibacteraceae</taxon>
        <taxon>Conexibacter</taxon>
    </lineage>
</organism>
<gene>
    <name evidence="1" type="ORF">BDZ31_003386</name>
</gene>
<evidence type="ECO:0000313" key="1">
    <source>
        <dbReference type="EMBL" id="MBB4663785.1"/>
    </source>
</evidence>
<reference evidence="1 2" key="1">
    <citation type="submission" date="2020-08" db="EMBL/GenBank/DDBJ databases">
        <title>Genomic Encyclopedia of Archaeal and Bacterial Type Strains, Phase II (KMG-II): from individual species to whole genera.</title>
        <authorList>
            <person name="Goeker M."/>
        </authorList>
    </citation>
    <scope>NUCLEOTIDE SEQUENCE [LARGE SCALE GENOMIC DNA]</scope>
    <source>
        <strain evidence="1 2">DSM 23288</strain>
    </source>
</reference>
<dbReference type="Proteomes" id="UP000585272">
    <property type="component" value="Unassembled WGS sequence"/>
</dbReference>